<dbReference type="PANTHER" id="PTHR11669:SF8">
    <property type="entry name" value="DNA POLYMERASE III SUBUNIT DELTA"/>
    <property type="match status" value="1"/>
</dbReference>
<keyword evidence="2" id="KW-1185">Reference proteome</keyword>
<evidence type="ECO:0000313" key="2">
    <source>
        <dbReference type="Proteomes" id="UP000199310"/>
    </source>
</evidence>
<proteinExistence type="predicted"/>
<evidence type="ECO:0000313" key="1">
    <source>
        <dbReference type="EMBL" id="SEW08232.1"/>
    </source>
</evidence>
<dbReference type="Gene3D" id="3.40.50.300">
    <property type="entry name" value="P-loop containing nucleotide triphosphate hydrolases"/>
    <property type="match status" value="1"/>
</dbReference>
<dbReference type="AlphaFoldDB" id="A0A1I0P1X5"/>
<sequence>MLFSDIIGQGDVKQQLIQSVQHNRLSHAMILLAPEGAGGLPLGLAFTQYLVCENKQEQGACGQCAACAKASQFVHPDIHYSYPVIPRKTGDKPVSTDYISEWREFVTTNPYGNAYDWLQFIGAENKQGNITATECQDIIHKLNLKSFESGYKILVMWMPEYLGNEGNRLLKLIEEPPRNTLFILIAENQEQILATILSRTHLIKINPLTKEDMVTALEQRSHVPTAKAQQMATITAGNYREALFLLQHSDDDYHELLRSWLNHLFTGNRVALQEWIEGISSAKTGRENQKQFLRYFINLLEHTIRLQYLDKSLLAFSTEEMDFAAKLAKLANLDQMQEITEALNNASYYIERNANGKMLFHALSLKLQYIFKKKPLPVI</sequence>
<reference evidence="2" key="1">
    <citation type="submission" date="2016-10" db="EMBL/GenBank/DDBJ databases">
        <authorList>
            <person name="Varghese N."/>
            <person name="Submissions S."/>
        </authorList>
    </citation>
    <scope>NUCLEOTIDE SEQUENCE [LARGE SCALE GENOMIC DNA]</scope>
    <source>
        <strain evidence="2">DSM 3695</strain>
    </source>
</reference>
<dbReference type="GO" id="GO:0006261">
    <property type="term" value="P:DNA-templated DNA replication"/>
    <property type="evidence" value="ECO:0007669"/>
    <property type="project" value="TreeGrafter"/>
</dbReference>
<dbReference type="InterPro" id="IPR027417">
    <property type="entry name" value="P-loop_NTPase"/>
</dbReference>
<dbReference type="RefSeq" id="WP_089890137.1">
    <property type="nucleotide sequence ID" value="NZ_FOJG01000001.1"/>
</dbReference>
<organism evidence="1 2">
    <name type="scientific">Chitinophaga arvensicola</name>
    <dbReference type="NCBI Taxonomy" id="29529"/>
    <lineage>
        <taxon>Bacteria</taxon>
        <taxon>Pseudomonadati</taxon>
        <taxon>Bacteroidota</taxon>
        <taxon>Chitinophagia</taxon>
        <taxon>Chitinophagales</taxon>
        <taxon>Chitinophagaceae</taxon>
        <taxon>Chitinophaga</taxon>
    </lineage>
</organism>
<dbReference type="EMBL" id="FOJG01000001">
    <property type="protein sequence ID" value="SEW08232.1"/>
    <property type="molecule type" value="Genomic_DNA"/>
</dbReference>
<dbReference type="Pfam" id="PF13177">
    <property type="entry name" value="DNA_pol3_delta2"/>
    <property type="match status" value="1"/>
</dbReference>
<accession>A0A1I0P1X5</accession>
<dbReference type="InterPro" id="IPR050238">
    <property type="entry name" value="DNA_Rep/Repair_Clamp_Loader"/>
</dbReference>
<gene>
    <name evidence="1" type="ORF">SAMN04488122_0515</name>
</gene>
<protein>
    <submittedName>
        <fullName evidence="1">DNA polymerase-3 subunit delta</fullName>
    </submittedName>
</protein>
<dbReference type="OrthoDB" id="9811073at2"/>
<name>A0A1I0P1X5_9BACT</name>
<dbReference type="STRING" id="29529.SAMN04488122_0515"/>
<dbReference type="SUPFAM" id="SSF52540">
    <property type="entry name" value="P-loop containing nucleoside triphosphate hydrolases"/>
    <property type="match status" value="1"/>
</dbReference>
<dbReference type="PANTHER" id="PTHR11669">
    <property type="entry name" value="REPLICATION FACTOR C / DNA POLYMERASE III GAMMA-TAU SUBUNIT"/>
    <property type="match status" value="1"/>
</dbReference>
<dbReference type="Proteomes" id="UP000199310">
    <property type="component" value="Unassembled WGS sequence"/>
</dbReference>